<evidence type="ECO:0000256" key="6">
    <source>
        <dbReference type="ARBA" id="ARBA00023049"/>
    </source>
</evidence>
<organism evidence="9 10">
    <name type="scientific">Marininema mesophilum</name>
    <dbReference type="NCBI Taxonomy" id="1048340"/>
    <lineage>
        <taxon>Bacteria</taxon>
        <taxon>Bacillati</taxon>
        <taxon>Bacillota</taxon>
        <taxon>Bacilli</taxon>
        <taxon>Bacillales</taxon>
        <taxon>Thermoactinomycetaceae</taxon>
        <taxon>Marininema</taxon>
    </lineage>
</organism>
<keyword evidence="5" id="KW-0862">Zinc</keyword>
<dbReference type="InterPro" id="IPR027268">
    <property type="entry name" value="Peptidase_M4/M1_CTD_sf"/>
</dbReference>
<reference evidence="9 10" key="1">
    <citation type="submission" date="2016-10" db="EMBL/GenBank/DDBJ databases">
        <authorList>
            <person name="de Groot N.N."/>
        </authorList>
    </citation>
    <scope>NUCLEOTIDE SEQUENCE [LARGE SCALE GENOMIC DNA]</scope>
    <source>
        <strain evidence="9 10">DSM 45610</strain>
    </source>
</reference>
<dbReference type="GO" id="GO:0005615">
    <property type="term" value="C:extracellular space"/>
    <property type="evidence" value="ECO:0007669"/>
    <property type="project" value="InterPro"/>
</dbReference>
<dbReference type="Pfam" id="PF02128">
    <property type="entry name" value="Peptidase_M36"/>
    <property type="match status" value="1"/>
</dbReference>
<keyword evidence="4" id="KW-0378">Hydrolase</keyword>
<evidence type="ECO:0000256" key="5">
    <source>
        <dbReference type="ARBA" id="ARBA00022833"/>
    </source>
</evidence>
<evidence type="ECO:0000313" key="9">
    <source>
        <dbReference type="EMBL" id="SDX03009.1"/>
    </source>
</evidence>
<feature type="chain" id="PRO_5039068069" evidence="7">
    <location>
        <begin position="25"/>
        <end position="507"/>
    </location>
</feature>
<sequence length="507" mass="55471">MHRKKGFRMAFIVFVCSLLSLTIAVPGTFATKGQAATTHSISSAQVKKVADNYLKKHANLYRLKKDLTDLKHVTTIRTKTASYVRYQETINNRPVFTKQVTVTVNSKGKAQLIVSDYTPYKEVDSIKSKLSAKVVESKALQGIGVKVKDRWAPTSQKYGYTIHDGKAIPVYRIVSHTKKPFGAWETYVHAENGNVLKKKNLNQQVTGKGKIFKPNPLESYGATSSFTDNSDADSTALTAQLKSVPLLGLNGSGYLKGPYVTISSKAKTYSSTNTFNYTRANNSFEDVMVYYHIDTIQRYIQSLSFTNINNRSIKANVNANSDDNSFYSPSTKALTFGTGGVDDAEDAGIITHEYGHSIQDNQVPGFGNSSEGGAMGEGFGDFLGATYEDATSTSSYGKACVGEWDAVAYSSDDPPCLRRLDEKKVYPDDVEGEPHADGEIWSQALYDMASAFGRDTATKLVLQSHWSLTPNATFSDGYKAILAADASLYGNSHKDKITSIFAARGIK</sequence>
<dbReference type="PANTHER" id="PTHR33794:SF1">
    <property type="entry name" value="BACILLOLYSIN"/>
    <property type="match status" value="1"/>
</dbReference>
<dbReference type="AlphaFoldDB" id="A0A1H2YEN2"/>
<keyword evidence="3 7" id="KW-0732">Signal</keyword>
<dbReference type="InterPro" id="IPR001842">
    <property type="entry name" value="Peptidase_M36"/>
</dbReference>
<dbReference type="InterPro" id="IPR011096">
    <property type="entry name" value="FTP_domain"/>
</dbReference>
<evidence type="ECO:0000256" key="3">
    <source>
        <dbReference type="ARBA" id="ARBA00022729"/>
    </source>
</evidence>
<gene>
    <name evidence="9" type="ORF">SAMN05444487_10931</name>
</gene>
<dbReference type="GO" id="GO:0004222">
    <property type="term" value="F:metalloendopeptidase activity"/>
    <property type="evidence" value="ECO:0007669"/>
    <property type="project" value="InterPro"/>
</dbReference>
<keyword evidence="6 9" id="KW-0482">Metalloprotease</keyword>
<evidence type="ECO:0000256" key="1">
    <source>
        <dbReference type="ARBA" id="ARBA00022670"/>
    </source>
</evidence>
<dbReference type="STRING" id="1048340.SAMN05444487_10931"/>
<protein>
    <submittedName>
        <fullName evidence="9">Zn-dependent metalloprotease</fullName>
    </submittedName>
</protein>
<dbReference type="SUPFAM" id="SSF55486">
    <property type="entry name" value="Metalloproteases ('zincins'), catalytic domain"/>
    <property type="match status" value="1"/>
</dbReference>
<evidence type="ECO:0000256" key="7">
    <source>
        <dbReference type="SAM" id="SignalP"/>
    </source>
</evidence>
<feature type="signal peptide" evidence="7">
    <location>
        <begin position="1"/>
        <end position="24"/>
    </location>
</feature>
<evidence type="ECO:0000313" key="10">
    <source>
        <dbReference type="Proteomes" id="UP000198534"/>
    </source>
</evidence>
<dbReference type="EMBL" id="FNNQ01000009">
    <property type="protein sequence ID" value="SDX03009.1"/>
    <property type="molecule type" value="Genomic_DNA"/>
</dbReference>
<dbReference type="Gene3D" id="1.10.390.10">
    <property type="entry name" value="Neutral Protease Domain 2"/>
    <property type="match status" value="1"/>
</dbReference>
<accession>A0A1H2YEN2</accession>
<evidence type="ECO:0000256" key="2">
    <source>
        <dbReference type="ARBA" id="ARBA00022723"/>
    </source>
</evidence>
<keyword evidence="1 9" id="KW-0645">Protease</keyword>
<keyword evidence="10" id="KW-1185">Reference proteome</keyword>
<name>A0A1H2YEN2_9BACL</name>
<dbReference type="InterPro" id="IPR050728">
    <property type="entry name" value="Zinc_Metalloprotease_M4"/>
</dbReference>
<dbReference type="GO" id="GO:0006508">
    <property type="term" value="P:proteolysis"/>
    <property type="evidence" value="ECO:0007669"/>
    <property type="project" value="UniProtKB-KW"/>
</dbReference>
<evidence type="ECO:0000256" key="4">
    <source>
        <dbReference type="ARBA" id="ARBA00022801"/>
    </source>
</evidence>
<dbReference type="PANTHER" id="PTHR33794">
    <property type="entry name" value="BACILLOLYSIN"/>
    <property type="match status" value="1"/>
</dbReference>
<feature type="domain" description="FTP" evidence="8">
    <location>
        <begin position="79"/>
        <end position="113"/>
    </location>
</feature>
<dbReference type="GO" id="GO:0008270">
    <property type="term" value="F:zinc ion binding"/>
    <property type="evidence" value="ECO:0007669"/>
    <property type="project" value="InterPro"/>
</dbReference>
<proteinExistence type="predicted"/>
<evidence type="ECO:0000259" key="8">
    <source>
        <dbReference type="Pfam" id="PF07504"/>
    </source>
</evidence>
<dbReference type="Proteomes" id="UP000198534">
    <property type="component" value="Unassembled WGS sequence"/>
</dbReference>
<keyword evidence="2" id="KW-0479">Metal-binding</keyword>
<dbReference type="Pfam" id="PF07504">
    <property type="entry name" value="FTP"/>
    <property type="match status" value="1"/>
</dbReference>